<dbReference type="SUPFAM" id="SSF51735">
    <property type="entry name" value="NAD(P)-binding Rossmann-fold domains"/>
    <property type="match status" value="1"/>
</dbReference>
<dbReference type="AlphaFoldDB" id="A0A8J7IIG6"/>
<dbReference type="InterPro" id="IPR003462">
    <property type="entry name" value="ODC_Mu_crystall"/>
</dbReference>
<evidence type="ECO:0000313" key="2">
    <source>
        <dbReference type="Proteomes" id="UP000610931"/>
    </source>
</evidence>
<reference evidence="1" key="1">
    <citation type="submission" date="2020-12" db="EMBL/GenBank/DDBJ databases">
        <title>Snuella sp. nov., isolated from sediment in Incheon.</title>
        <authorList>
            <person name="Kim W."/>
        </authorList>
    </citation>
    <scope>NUCLEOTIDE SEQUENCE</scope>
    <source>
        <strain evidence="1">CAU 1569</strain>
    </source>
</reference>
<proteinExistence type="predicted"/>
<gene>
    <name evidence="1" type="ORF">JF259_16145</name>
</gene>
<dbReference type="GO" id="GO:0005737">
    <property type="term" value="C:cytoplasm"/>
    <property type="evidence" value="ECO:0007669"/>
    <property type="project" value="TreeGrafter"/>
</dbReference>
<sequence>MKYLGESEIKELKLNWQLLIGEIYKASKIYAKGDFCQPIKPYLRYKDLKNRIIAMPAYIGGDINVAGIKWIASFPKNTESNINRAHSTIILNEEATGIPYAIINTPYLSAVRTASVTGAIIDKYMKINVSEKLNVGIIGYGPIGQMHLQMIEDQFGDKIEQYYIYDLNPEVFAEIPLNVKDKVSVMAAWDKVFEVSDILCTCTVSKSPYIDKKPKPNSLHLNVSLRDYKDSFLDYTDIVIVDNWEEVCRENTDIEMMHKNKGLQKEDTITMAEFLFDNNFDAKDKIIMFNPMGLAVFDMAIAKQFYIDCEKENKGIVLE</sequence>
<dbReference type="PANTHER" id="PTHR13812:SF19">
    <property type="entry name" value="KETIMINE REDUCTASE MU-CRYSTALLIN"/>
    <property type="match status" value="1"/>
</dbReference>
<dbReference type="RefSeq" id="WP_199116744.1">
    <property type="nucleotide sequence ID" value="NZ_JAELVQ010000032.1"/>
</dbReference>
<protein>
    <submittedName>
        <fullName evidence="1">2,3-diaminopropionate biosynthesis protein SbnB</fullName>
    </submittedName>
</protein>
<dbReference type="Gene3D" id="3.40.50.720">
    <property type="entry name" value="NAD(P)-binding Rossmann-like Domain"/>
    <property type="match status" value="1"/>
</dbReference>
<keyword evidence="2" id="KW-1185">Reference proteome</keyword>
<dbReference type="PIRSF" id="PIRSF001439">
    <property type="entry name" value="CryM"/>
    <property type="match status" value="1"/>
</dbReference>
<dbReference type="InterPro" id="IPR023401">
    <property type="entry name" value="ODC_N"/>
</dbReference>
<dbReference type="Pfam" id="PF02423">
    <property type="entry name" value="OCD_Mu_crystall"/>
    <property type="match status" value="1"/>
</dbReference>
<dbReference type="PANTHER" id="PTHR13812">
    <property type="entry name" value="KETIMINE REDUCTASE MU-CRYSTALLIN"/>
    <property type="match status" value="1"/>
</dbReference>
<dbReference type="Proteomes" id="UP000610931">
    <property type="component" value="Unassembled WGS sequence"/>
</dbReference>
<evidence type="ECO:0000313" key="1">
    <source>
        <dbReference type="EMBL" id="MBJ6369618.1"/>
    </source>
</evidence>
<dbReference type="EMBL" id="JAELVQ010000032">
    <property type="protein sequence ID" value="MBJ6369618.1"/>
    <property type="molecule type" value="Genomic_DNA"/>
</dbReference>
<name>A0A8J7IIG6_9FLAO</name>
<dbReference type="InterPro" id="IPR036291">
    <property type="entry name" value="NAD(P)-bd_dom_sf"/>
</dbReference>
<comment type="caution">
    <text evidence="1">The sequence shown here is derived from an EMBL/GenBank/DDBJ whole genome shotgun (WGS) entry which is preliminary data.</text>
</comment>
<accession>A0A8J7IIG6</accession>
<organism evidence="1 2">
    <name type="scientific">Snuella sedimenti</name>
    <dbReference type="NCBI Taxonomy" id="2798802"/>
    <lineage>
        <taxon>Bacteria</taxon>
        <taxon>Pseudomonadati</taxon>
        <taxon>Bacteroidota</taxon>
        <taxon>Flavobacteriia</taxon>
        <taxon>Flavobacteriales</taxon>
        <taxon>Flavobacteriaceae</taxon>
        <taxon>Snuella</taxon>
    </lineage>
</organism>
<dbReference type="Gene3D" id="3.30.1780.10">
    <property type="entry name" value="ornithine cyclodeaminase, domain 1"/>
    <property type="match status" value="1"/>
</dbReference>